<feature type="compositionally biased region" description="Basic and acidic residues" evidence="1">
    <location>
        <begin position="1269"/>
        <end position="1284"/>
    </location>
</feature>
<feature type="compositionally biased region" description="Acidic residues" evidence="1">
    <location>
        <begin position="231"/>
        <end position="244"/>
    </location>
</feature>
<evidence type="ECO:0000313" key="4">
    <source>
        <dbReference type="Proteomes" id="UP001152797"/>
    </source>
</evidence>
<feature type="compositionally biased region" description="Polar residues" evidence="1">
    <location>
        <begin position="75"/>
        <end position="88"/>
    </location>
</feature>
<feature type="compositionally biased region" description="Low complexity" evidence="1">
    <location>
        <begin position="1078"/>
        <end position="1090"/>
    </location>
</feature>
<feature type="compositionally biased region" description="Basic residues" evidence="1">
    <location>
        <begin position="1"/>
        <end position="15"/>
    </location>
</feature>
<feature type="compositionally biased region" description="Low complexity" evidence="1">
    <location>
        <begin position="1038"/>
        <end position="1047"/>
    </location>
</feature>
<feature type="compositionally biased region" description="Low complexity" evidence="1">
    <location>
        <begin position="54"/>
        <end position="67"/>
    </location>
</feature>
<proteinExistence type="predicted"/>
<feature type="compositionally biased region" description="Basic and acidic residues" evidence="1">
    <location>
        <begin position="335"/>
        <end position="348"/>
    </location>
</feature>
<feature type="compositionally biased region" description="Basic and acidic residues" evidence="1">
    <location>
        <begin position="32"/>
        <end position="43"/>
    </location>
</feature>
<name>A0A9P1C4M5_9DINO</name>
<evidence type="ECO:0000256" key="1">
    <source>
        <dbReference type="SAM" id="MobiDB-lite"/>
    </source>
</evidence>
<dbReference type="EMBL" id="CAMXCT020000990">
    <property type="protein sequence ID" value="CAL1138802.1"/>
    <property type="molecule type" value="Genomic_DNA"/>
</dbReference>
<comment type="caution">
    <text evidence="2">The sequence shown here is derived from an EMBL/GenBank/DDBJ whole genome shotgun (WGS) entry which is preliminary data.</text>
</comment>
<reference evidence="2" key="1">
    <citation type="submission" date="2022-10" db="EMBL/GenBank/DDBJ databases">
        <authorList>
            <person name="Chen Y."/>
            <person name="Dougan E. K."/>
            <person name="Chan C."/>
            <person name="Rhodes N."/>
            <person name="Thang M."/>
        </authorList>
    </citation>
    <scope>NUCLEOTIDE SEQUENCE</scope>
</reference>
<evidence type="ECO:0000313" key="3">
    <source>
        <dbReference type="EMBL" id="CAL4772739.1"/>
    </source>
</evidence>
<feature type="region of interest" description="Disordered" evidence="1">
    <location>
        <begin position="307"/>
        <end position="348"/>
    </location>
</feature>
<protein>
    <submittedName>
        <fullName evidence="3">Copia protein</fullName>
    </submittedName>
</protein>
<evidence type="ECO:0000313" key="2">
    <source>
        <dbReference type="EMBL" id="CAI3985427.1"/>
    </source>
</evidence>
<dbReference type="Proteomes" id="UP001152797">
    <property type="component" value="Unassembled WGS sequence"/>
</dbReference>
<feature type="compositionally biased region" description="Basic and acidic residues" evidence="1">
    <location>
        <begin position="111"/>
        <end position="123"/>
    </location>
</feature>
<feature type="region of interest" description="Disordered" evidence="1">
    <location>
        <begin position="1"/>
        <end position="125"/>
    </location>
</feature>
<keyword evidence="4" id="KW-1185">Reference proteome</keyword>
<feature type="region of interest" description="Disordered" evidence="1">
    <location>
        <begin position="220"/>
        <end position="256"/>
    </location>
</feature>
<accession>A0A9P1C4M5</accession>
<dbReference type="EMBL" id="CAMXCT030000990">
    <property type="protein sequence ID" value="CAL4772739.1"/>
    <property type="molecule type" value="Genomic_DNA"/>
</dbReference>
<feature type="compositionally biased region" description="Acidic residues" evidence="1">
    <location>
        <begin position="1017"/>
        <end position="1031"/>
    </location>
</feature>
<dbReference type="OrthoDB" id="435351at2759"/>
<sequence>MHRTRKKPKRGRKKRDATDVDMPEPPSSSLEESDKSEDPKDPEQAEPATEEEAAPAGATASAAAAGHSTDEAEHSAQTGRSKPPSSAGSKRERASHASKGSRASQLSRGTHKSDQERDNRRMMEMLGSLEHGHLKPKPIFPQAILGHLFMRKFGLNREQRAHIIRSTNGSSRLEDVERIVRASDLEEFRSDDRRREERKPIKHARKDAYAVQAEQQVLVADDHDSSSDIMNPEDDLESESDDALAVEQDAGDSTNEELQEIYEVQKKAKREFRKNFKTYKESRKKVREIKKSRTPYLPVVALNQSGENASSSQAPVVKQNFGYDRKPSGKSAPKKKPDSRFSGKREEANLTTSSVVAEQFSYMVSSRSLTEEIWLTSVPDGFAIIDTGCTTSIVGSETAERYSQYMQSLHWPAPISCQLPPVELKGFNGNREVSTDGLKWTVKLGSLWGTITTYVIPGAAPFLLSRRVLEGMQARLDLGKLTITSEKHELFDAPLRQASNGHLLLPLMVQQPEFATNEECAHAEHLVETNEPNTNQSPEHSHCPSHFQDQGCQKPPNKGPVRRPVSQVNVSLFAYVALGSTEDHQSSSGDAHHDHHCFCCRECDSEGEDLNLQNDDQVGVDTEVLYGEDVDWSNLPNKTIDPEDLEKLKNNIQKLRYTYAQFLMTRLLGDPKVILEELSDWLGPQAHKLHETVSLIEVFTGKAPLSDRTEHQCQTSCIRIGLDHGQDLNKHDDRRKLLLLIAYCKPADVWISFPCGCWGPWSRMNMHRSAELCQDVLDARRQARRHLSVVPEVWNLQQSLGGHVHVENPLTSDAWKELRLPHAYVVRIDQCSLGLRCVRTNLPVLKPTRIVTSCRMMAERLVQCRCDHRHQHAHLEGSYKGKPLTSYAETYPRKMCRVIAEVIHRRVQSQKPSLDIFAEFDDELESADPAEPADVVRADEESTVSKQRIQAMIRKLHVNTGHASNEQLLRSSDYWQKRARGMSPLGSLQEGPIPHRVTFDETNPDEPPSKRRAVLEDIPEEEMEEVPEPQDDGYSPSLAPDDAMPEAPMEPDMPELPPAAPDDVSNSHDEVMDDQPPEHSVSSVPEPSTSVEQQLEEAIHQPVPEDDELMVDVGSEKCRRSESVLEVSLNVCRDDISGDHLCLWHVLDECLQVSTPKAKLRRVEVSYRKLSPSDKELFKKAMQKEWQSWVDNKATKHQRVTAMSDSVQGPLSEPEMHMAGGLLARAITYGQSQRLSKVIFNSIGGKPLAVNAYYFLKHTGEEVGTMADSSKRQRDFDLESRDNVTESGVNSPAASSRAGYPDISYQGMMPHVEPPFPGSGKGFTNDEDVTIPMPNDVANVDEWSQTVLKLPKVADLKITYGQFLERAKNDPDLSKYTNYIIETFGPHVKNKKTTSYTQGVDFAHFLCRVKYVQQSHGGGFKRELRK</sequence>
<feature type="region of interest" description="Disordered" evidence="1">
    <location>
        <begin position="530"/>
        <end position="563"/>
    </location>
</feature>
<dbReference type="EMBL" id="CAMXCT010000990">
    <property type="protein sequence ID" value="CAI3985427.1"/>
    <property type="molecule type" value="Genomic_DNA"/>
</dbReference>
<reference evidence="3 4" key="2">
    <citation type="submission" date="2024-05" db="EMBL/GenBank/DDBJ databases">
        <authorList>
            <person name="Chen Y."/>
            <person name="Shah S."/>
            <person name="Dougan E. K."/>
            <person name="Thang M."/>
            <person name="Chan C."/>
        </authorList>
    </citation>
    <scope>NUCLEOTIDE SEQUENCE [LARGE SCALE GENOMIC DNA]</scope>
</reference>
<gene>
    <name evidence="2" type="ORF">C1SCF055_LOCUS12876</name>
</gene>
<feature type="compositionally biased region" description="Polar residues" evidence="1">
    <location>
        <begin position="1285"/>
        <end position="1294"/>
    </location>
</feature>
<feature type="region of interest" description="Disordered" evidence="1">
    <location>
        <begin position="1266"/>
        <end position="1297"/>
    </location>
</feature>
<organism evidence="2">
    <name type="scientific">Cladocopium goreaui</name>
    <dbReference type="NCBI Taxonomy" id="2562237"/>
    <lineage>
        <taxon>Eukaryota</taxon>
        <taxon>Sar</taxon>
        <taxon>Alveolata</taxon>
        <taxon>Dinophyceae</taxon>
        <taxon>Suessiales</taxon>
        <taxon>Symbiodiniaceae</taxon>
        <taxon>Cladocopium</taxon>
    </lineage>
</organism>
<feature type="region of interest" description="Disordered" evidence="1">
    <location>
        <begin position="983"/>
        <end position="1090"/>
    </location>
</feature>